<name>K6W4C8_9MICO</name>
<sequence>MSDEEIETLFEGVYFWTFAAASQGEVPHYSVVESAPELTDASFPRFDVDLSPDEAMTVSSILAMLDSTLDAVEEQSPQSDDPGNLDWEYLIKGPGRYGVMRSHALLLNGINRSLGVV</sequence>
<organism evidence="1 2">
    <name type="scientific">Austwickia chelonae NBRC 105200</name>
    <dbReference type="NCBI Taxonomy" id="1184607"/>
    <lineage>
        <taxon>Bacteria</taxon>
        <taxon>Bacillati</taxon>
        <taxon>Actinomycetota</taxon>
        <taxon>Actinomycetes</taxon>
        <taxon>Micrococcales</taxon>
        <taxon>Dermatophilaceae</taxon>
        <taxon>Austwickia</taxon>
    </lineage>
</organism>
<accession>K6W4C8</accession>
<evidence type="ECO:0000313" key="1">
    <source>
        <dbReference type="EMBL" id="GAB76657.1"/>
    </source>
</evidence>
<proteinExistence type="predicted"/>
<protein>
    <submittedName>
        <fullName evidence="1">Uncharacterized protein</fullName>
    </submittedName>
</protein>
<dbReference type="AlphaFoldDB" id="K6W4C8"/>
<gene>
    <name evidence="1" type="ORF">AUCHE_02_00160</name>
</gene>
<dbReference type="Proteomes" id="UP000008495">
    <property type="component" value="Unassembled WGS sequence"/>
</dbReference>
<dbReference type="EMBL" id="BAGZ01000002">
    <property type="protein sequence ID" value="GAB76657.1"/>
    <property type="molecule type" value="Genomic_DNA"/>
</dbReference>
<evidence type="ECO:0000313" key="2">
    <source>
        <dbReference type="Proteomes" id="UP000008495"/>
    </source>
</evidence>
<reference evidence="1 2" key="1">
    <citation type="submission" date="2012-08" db="EMBL/GenBank/DDBJ databases">
        <title>Whole genome shotgun sequence of Austwickia chelonae NBRC 105200.</title>
        <authorList>
            <person name="Yoshida I."/>
            <person name="Hosoyama A."/>
            <person name="Tsuchikane K."/>
            <person name="Katsumata H."/>
            <person name="Ando Y."/>
            <person name="Ohji S."/>
            <person name="Hamada M."/>
            <person name="Tamura T."/>
            <person name="Yamazoe A."/>
            <person name="Yamazaki S."/>
            <person name="Fujita N."/>
        </authorList>
    </citation>
    <scope>NUCLEOTIDE SEQUENCE [LARGE SCALE GENOMIC DNA]</scope>
    <source>
        <strain evidence="1 2">NBRC 105200</strain>
    </source>
</reference>
<comment type="caution">
    <text evidence="1">The sequence shown here is derived from an EMBL/GenBank/DDBJ whole genome shotgun (WGS) entry which is preliminary data.</text>
</comment>
<keyword evidence="2" id="KW-1185">Reference proteome</keyword>